<keyword evidence="2" id="KW-1185">Reference proteome</keyword>
<dbReference type="AlphaFoldDB" id="A0A7I8XJ87"/>
<evidence type="ECO:0000313" key="2">
    <source>
        <dbReference type="Proteomes" id="UP000659654"/>
    </source>
</evidence>
<organism evidence="1 2">
    <name type="scientific">Bursaphelenchus xylophilus</name>
    <name type="common">Pinewood nematode worm</name>
    <name type="synonym">Aphelenchoides xylophilus</name>
    <dbReference type="NCBI Taxonomy" id="6326"/>
    <lineage>
        <taxon>Eukaryota</taxon>
        <taxon>Metazoa</taxon>
        <taxon>Ecdysozoa</taxon>
        <taxon>Nematoda</taxon>
        <taxon>Chromadorea</taxon>
        <taxon>Rhabditida</taxon>
        <taxon>Tylenchina</taxon>
        <taxon>Tylenchomorpha</taxon>
        <taxon>Aphelenchoidea</taxon>
        <taxon>Aphelenchoididae</taxon>
        <taxon>Bursaphelenchus</taxon>
    </lineage>
</organism>
<dbReference type="EMBL" id="CAJFCV020000001">
    <property type="protein sequence ID" value="CAG9085289.1"/>
    <property type="molecule type" value="Genomic_DNA"/>
</dbReference>
<comment type="caution">
    <text evidence="1">The sequence shown here is derived from an EMBL/GenBank/DDBJ whole genome shotgun (WGS) entry which is preliminary data.</text>
</comment>
<dbReference type="Proteomes" id="UP000582659">
    <property type="component" value="Unassembled WGS sequence"/>
</dbReference>
<protein>
    <submittedName>
        <fullName evidence="1">(pine wood nematode) hypothetical protein</fullName>
    </submittedName>
</protein>
<name>A0A7I8XJ87_BURXY</name>
<reference evidence="1" key="1">
    <citation type="submission" date="2020-09" db="EMBL/GenBank/DDBJ databases">
        <authorList>
            <person name="Kikuchi T."/>
        </authorList>
    </citation>
    <scope>NUCLEOTIDE SEQUENCE</scope>
    <source>
        <strain evidence="1">Ka4C1</strain>
    </source>
</reference>
<dbReference type="EMBL" id="CAJFDI010000001">
    <property type="protein sequence ID" value="CAD5209878.1"/>
    <property type="molecule type" value="Genomic_DNA"/>
</dbReference>
<proteinExistence type="predicted"/>
<gene>
    <name evidence="1" type="ORF">BXYJ_LOCUS1655</name>
</gene>
<dbReference type="Proteomes" id="UP000659654">
    <property type="component" value="Unassembled WGS sequence"/>
</dbReference>
<accession>A0A7I8XJ87</accession>
<sequence length="103" mass="11725">MLAVVKKNSVMTQTFHSKCFKSQATRSMGKKLRAWTLSPPWTTSHQMARPLQESCWTITDGNPPHSSVEYIHGTFPQCIIILLDEVKKEIKKSFKDGKGSVRF</sequence>
<evidence type="ECO:0000313" key="1">
    <source>
        <dbReference type="EMBL" id="CAD5209878.1"/>
    </source>
</evidence>